<feature type="domain" description="Peptidase M14" evidence="3">
    <location>
        <begin position="1"/>
        <end position="234"/>
    </location>
</feature>
<comment type="catalytic activity">
    <reaction evidence="1">
        <text>L-alanyl-gamma-D-glutamyl-meso-2,6-diaminopimelate + H2O = L-alanyl-D-glutamate + meso-2,6-diaminopimelate</text>
        <dbReference type="Rhea" id="RHEA:28398"/>
        <dbReference type="ChEBI" id="CHEBI:15377"/>
        <dbReference type="ChEBI" id="CHEBI:57791"/>
        <dbReference type="ChEBI" id="CHEBI:61395"/>
        <dbReference type="ChEBI" id="CHEBI:61401"/>
    </reaction>
</comment>
<accession>A0ABN8TCF3</accession>
<dbReference type="EMBL" id="CALSBS010000006">
    <property type="protein sequence ID" value="CAH6636914.1"/>
    <property type="molecule type" value="Genomic_DNA"/>
</dbReference>
<comment type="similarity">
    <text evidence="1 2">Belongs to the peptidase M14 family.</text>
</comment>
<feature type="active site" description="Proton donor/acceptor" evidence="2">
    <location>
        <position position="210"/>
    </location>
</feature>
<dbReference type="Proteomes" id="UP001152651">
    <property type="component" value="Unassembled WGS sequence"/>
</dbReference>
<protein>
    <recommendedName>
        <fullName evidence="1">Murein peptide amidase A</fullName>
        <ecNumber evidence="1">3.4.17.-</ecNumber>
    </recommendedName>
    <alternativeName>
        <fullName evidence="1">Gamma-D-Glu-Dap amidase</fullName>
    </alternativeName>
    <alternativeName>
        <fullName evidence="1">Zinc metallocarboxypeptidase MpaA</fullName>
    </alternativeName>
</protein>
<sequence length="239" mass="25945">MSATRPRAQRGAFPPGTQHYGRSLLGAPLIWFPAPLADHTSGLIIAGTHGDENSSIVTLSCALRTLSPELRRHHVVLTVNPDGCQLGLRANANGVDLNRNFPSANWKAGETVYRWNSSADSRDVVLLTGDNPGSEPESEALCQLIHQIHPAWVVSFHDPLACIEDPHHTELGRWLAESFALPLVGSVGYETPGSFGSWCNDIGLHCITAEFPPISSDEASEKYLGAMTALLRWRSAAHR</sequence>
<dbReference type="HAMAP" id="MF_02211">
    <property type="entry name" value="MpaA_carboxypeptidase"/>
    <property type="match status" value="1"/>
</dbReference>
<keyword evidence="1" id="KW-0862">Zinc</keyword>
<comment type="subcellular location">
    <subcellularLocation>
        <location evidence="1">Cytoplasm</location>
    </subcellularLocation>
</comment>
<dbReference type="InterPro" id="IPR000834">
    <property type="entry name" value="Peptidase_M14"/>
</dbReference>
<name>A0ABN8TCF3_9ENTR</name>
<proteinExistence type="inferred from homology"/>
<dbReference type="NCBIfam" id="NF007897">
    <property type="entry name" value="PRK10602.1"/>
    <property type="match status" value="1"/>
</dbReference>
<organism evidence="4 5">
    <name type="scientific">Pseudocitrobacter vendiensis</name>
    <dbReference type="NCBI Taxonomy" id="2488306"/>
    <lineage>
        <taxon>Bacteria</taxon>
        <taxon>Pseudomonadati</taxon>
        <taxon>Pseudomonadota</taxon>
        <taxon>Gammaproteobacteria</taxon>
        <taxon>Enterobacterales</taxon>
        <taxon>Enterobacteriaceae</taxon>
        <taxon>Pseudocitrobacter</taxon>
    </lineage>
</organism>
<dbReference type="InterPro" id="IPR043691">
    <property type="entry name" value="MpaA"/>
</dbReference>
<feature type="binding site" evidence="1">
    <location>
        <position position="157"/>
    </location>
    <ligand>
        <name>Zn(2+)</name>
        <dbReference type="ChEBI" id="CHEBI:29105"/>
        <note>catalytic</note>
    </ligand>
</feature>
<dbReference type="SUPFAM" id="SSF53187">
    <property type="entry name" value="Zn-dependent exopeptidases"/>
    <property type="match status" value="1"/>
</dbReference>
<gene>
    <name evidence="1" type="primary">mpaA</name>
    <name evidence="4" type="ORF">FBBNIHIM_08800</name>
</gene>
<comment type="function">
    <text evidence="1">Involved in muropeptide degradation. Catalyzes the hydrolysis of the gamma-D-glutamyl-diaminopimelic acid (gamma-D-Glu-Dap) amide bond in the murein tripeptide L-alanyl-gamma-D-glutamyl-meso-diaminopimelic acid, leading to the formation of L-Ala-gamma-D-Glu and Dap.</text>
</comment>
<dbReference type="RefSeq" id="WP_253897627.1">
    <property type="nucleotide sequence ID" value="NZ_CALSBS010000006.1"/>
</dbReference>
<dbReference type="Gene3D" id="3.40.630.10">
    <property type="entry name" value="Zn peptidases"/>
    <property type="match status" value="1"/>
</dbReference>
<dbReference type="EC" id="3.4.17.-" evidence="1"/>
<evidence type="ECO:0000313" key="4">
    <source>
        <dbReference type="EMBL" id="CAH6636914.1"/>
    </source>
</evidence>
<comment type="caution">
    <text evidence="4">The sequence shown here is derived from an EMBL/GenBank/DDBJ whole genome shotgun (WGS) entry which is preliminary data.</text>
</comment>
<keyword evidence="1" id="KW-0963">Cytoplasm</keyword>
<keyword evidence="1" id="KW-0961">Cell wall biogenesis/degradation</keyword>
<keyword evidence="1" id="KW-0645">Protease</keyword>
<keyword evidence="1" id="KW-0378">Hydrolase</keyword>
<comment type="subunit">
    <text evidence="1">Homodimer.</text>
</comment>
<dbReference type="Pfam" id="PF00246">
    <property type="entry name" value="Peptidase_M14"/>
    <property type="match status" value="1"/>
</dbReference>
<evidence type="ECO:0000259" key="3">
    <source>
        <dbReference type="PROSITE" id="PS52035"/>
    </source>
</evidence>
<evidence type="ECO:0000313" key="5">
    <source>
        <dbReference type="Proteomes" id="UP001152651"/>
    </source>
</evidence>
<keyword evidence="1" id="KW-0121">Carboxypeptidase</keyword>
<comment type="pathway">
    <text evidence="1">Cell wall degradation; peptidoglycan degradation.</text>
</comment>
<reference evidence="4" key="1">
    <citation type="submission" date="2022-05" db="EMBL/GenBank/DDBJ databases">
        <authorList>
            <person name="Blom J."/>
        </authorList>
    </citation>
    <scope>NUCLEOTIDE SEQUENCE</scope>
    <source>
        <strain evidence="4">Type strain: CPO20170097</strain>
    </source>
</reference>
<keyword evidence="1" id="KW-0482">Metalloprotease</keyword>
<keyword evidence="5" id="KW-1185">Reference proteome</keyword>
<evidence type="ECO:0000256" key="1">
    <source>
        <dbReference type="HAMAP-Rule" id="MF_02211"/>
    </source>
</evidence>
<evidence type="ECO:0000256" key="2">
    <source>
        <dbReference type="PROSITE-ProRule" id="PRU01379"/>
    </source>
</evidence>
<keyword evidence="1" id="KW-0479">Metal-binding</keyword>
<feature type="binding site" evidence="1">
    <location>
        <position position="52"/>
    </location>
    <ligand>
        <name>Zn(2+)</name>
        <dbReference type="ChEBI" id="CHEBI:29105"/>
        <note>catalytic</note>
    </ligand>
</feature>
<feature type="binding site" evidence="1">
    <location>
        <position position="49"/>
    </location>
    <ligand>
        <name>Zn(2+)</name>
        <dbReference type="ChEBI" id="CHEBI:29105"/>
        <note>catalytic</note>
    </ligand>
</feature>
<dbReference type="PROSITE" id="PS52035">
    <property type="entry name" value="PEPTIDASE_M14"/>
    <property type="match status" value="1"/>
</dbReference>
<comment type="cofactor">
    <cofactor evidence="1">
        <name>Zn(2+)</name>
        <dbReference type="ChEBI" id="CHEBI:29105"/>
    </cofactor>
    <text evidence="1">Binds 1 zinc ion per subunit.</text>
</comment>